<dbReference type="RefSeq" id="WP_132703945.1">
    <property type="nucleotide sequence ID" value="NZ_SLZR01000026.1"/>
</dbReference>
<evidence type="ECO:0000313" key="1">
    <source>
        <dbReference type="EMBL" id="TCS36167.1"/>
    </source>
</evidence>
<dbReference type="Proteomes" id="UP000295793">
    <property type="component" value="Unassembled WGS sequence"/>
</dbReference>
<dbReference type="Gene3D" id="3.10.620.30">
    <property type="match status" value="1"/>
</dbReference>
<reference evidence="1 2" key="1">
    <citation type="submission" date="2019-03" db="EMBL/GenBank/DDBJ databases">
        <title>Genomic Encyclopedia of Archaeal and Bacterial Type Strains, Phase II (KMG-II): from individual species to whole genera.</title>
        <authorList>
            <person name="Goeker M."/>
        </authorList>
    </citation>
    <scope>NUCLEOTIDE SEQUENCE [LARGE SCALE GENOMIC DNA]</scope>
    <source>
        <strain evidence="1 2">DSM 15388</strain>
    </source>
</reference>
<proteinExistence type="predicted"/>
<gene>
    <name evidence="1" type="ORF">BCF53_12613</name>
</gene>
<dbReference type="PANTHER" id="PTHR39327">
    <property type="match status" value="1"/>
</dbReference>
<organism evidence="1 2">
    <name type="scientific">Reinekea marinisedimentorum</name>
    <dbReference type="NCBI Taxonomy" id="230495"/>
    <lineage>
        <taxon>Bacteria</taxon>
        <taxon>Pseudomonadati</taxon>
        <taxon>Pseudomonadota</taxon>
        <taxon>Gammaproteobacteria</taxon>
        <taxon>Oceanospirillales</taxon>
        <taxon>Saccharospirillaceae</taxon>
        <taxon>Reinekea</taxon>
    </lineage>
</organism>
<accession>A0A4R3HSP0</accession>
<protein>
    <submittedName>
        <fullName evidence="1">Transglutaminase-like cysteine proteinase BTLCP</fullName>
    </submittedName>
</protein>
<name>A0A4R3HSP0_9GAMM</name>
<comment type="caution">
    <text evidence="1">The sequence shown here is derived from an EMBL/GenBank/DDBJ whole genome shotgun (WGS) entry which is preliminary data.</text>
</comment>
<keyword evidence="2" id="KW-1185">Reference proteome</keyword>
<dbReference type="OrthoDB" id="5401788at2"/>
<dbReference type="AlphaFoldDB" id="A0A4R3HSP0"/>
<dbReference type="InterPro" id="IPR010319">
    <property type="entry name" value="Transglutaminase-like_Cys_pept"/>
</dbReference>
<dbReference type="PANTHER" id="PTHR39327:SF1">
    <property type="entry name" value="BLR5470 PROTEIN"/>
    <property type="match status" value="1"/>
</dbReference>
<dbReference type="EMBL" id="SLZR01000026">
    <property type="protein sequence ID" value="TCS36167.1"/>
    <property type="molecule type" value="Genomic_DNA"/>
</dbReference>
<dbReference type="Pfam" id="PF06035">
    <property type="entry name" value="Peptidase_C93"/>
    <property type="match status" value="1"/>
</dbReference>
<sequence length="229" mass="26475">MNVQQPLALQTRCTQWLSAVFLSVLLFGAVLHAATPLDFRQFINSLLERYGQPAQARGEQWSEVIEQIRGYEPEQQLKAVNDFFNTFLFSDDIVVWRQEDYWATPMEFIGRGAGDCEDFVIAKYYSLVEAGFPADKLRLMYVKAIDYNQHHMVLTYYPRRGVEPLVLDNLDPVIKPSGQRQDLLPIYSFNADFLWLVKARGEGQNVGSSDRLSLWQDLQQRFAREAGQR</sequence>
<evidence type="ECO:0000313" key="2">
    <source>
        <dbReference type="Proteomes" id="UP000295793"/>
    </source>
</evidence>